<sequence>MSESIKTYLRSPITPNKSFEFESASTPASPRTKVDLERIPMVTSPKLTHARLSQKNTVYHSNQNSYFNLYQTNSIPQSTAVLETLAPSRSCNGTPASTVSSTGTITSIQNSVTAGMHAQKRAYRQRRKDPSCDACRERKVKCDATETVSCSECLSRNVKCQFTKETNRRMSSIKQVQDLERQVALMKRENFQLRSMLNVRDEKVSMNGEVSQINLPVIGSHPRRRLKPPSLQEFSRARNNISNYGKGIFKPPPPYRISGKQIHITPTRLDLPSKHLSEHLLQSYFESVHLVMPILHRPTFEQEFETLYKSAGIYSMTPAWISLFYTVLAVGILYSTENPAQHMQKGREYLETSRMLNDSWNDEFTLNHVRTAILTSMFLMEVNKRSAAWVWLASAVSISQDIGLNSEASSCSEIEAEMRRRVWWAIYVWDRHISLELGLPLLIKDDDCDVNLPAIINECFTGEAGPTPVNNFGSSQINLIISIIHVVRSFSQLAKALKSPVISEPTLEIFDSHFAACMAAFPQSLQLQSLDPLDPRSLIPVCHLINARLILHRHNLNISCPPKTRANALEQCIRASLDSSSLISRAMAWSNLSHSFGLAAHSMICTHIWRCTLFLLFAGHLDAALVCIRASSNIGSLRDINIYCGHYITFFLRILIEKRRSNSIIIGGDYRDRHILDEELIVYVTGDLQTNSNSSWVWQNGDKEINITEREGRNVSQPTTNKHDVEGISFNTPTTPKIESGEWGGWKMIEHLVGVLAREYEGHTRPTNPHFFSGSNTENITSAQDRRKGSERMSITNII</sequence>
<organism evidence="6 7">
    <name type="scientific">Blumeria hordei</name>
    <name type="common">Barley powdery mildew</name>
    <name type="synonym">Blumeria graminis f. sp. hordei</name>
    <dbReference type="NCBI Taxonomy" id="2867405"/>
    <lineage>
        <taxon>Eukaryota</taxon>
        <taxon>Fungi</taxon>
        <taxon>Dikarya</taxon>
        <taxon>Ascomycota</taxon>
        <taxon>Pezizomycotina</taxon>
        <taxon>Leotiomycetes</taxon>
        <taxon>Erysiphales</taxon>
        <taxon>Erysiphaceae</taxon>
        <taxon>Blumeria</taxon>
    </lineage>
</organism>
<dbReference type="GO" id="GO:0003677">
    <property type="term" value="F:DNA binding"/>
    <property type="evidence" value="ECO:0007669"/>
    <property type="project" value="InterPro"/>
</dbReference>
<dbReference type="Pfam" id="PF00172">
    <property type="entry name" value="Zn_clus"/>
    <property type="match status" value="1"/>
</dbReference>
<keyword evidence="3" id="KW-0175">Coiled coil</keyword>
<dbReference type="InterPro" id="IPR050987">
    <property type="entry name" value="AtrR-like"/>
</dbReference>
<keyword evidence="1" id="KW-0479">Metal-binding</keyword>
<proteinExistence type="predicted"/>
<dbReference type="SMART" id="SM00066">
    <property type="entry name" value="GAL4"/>
    <property type="match status" value="1"/>
</dbReference>
<dbReference type="EMBL" id="UNSH01000028">
    <property type="protein sequence ID" value="SZF00801.1"/>
    <property type="molecule type" value="Genomic_DNA"/>
</dbReference>
<evidence type="ECO:0000256" key="3">
    <source>
        <dbReference type="SAM" id="Coils"/>
    </source>
</evidence>
<evidence type="ECO:0000256" key="4">
    <source>
        <dbReference type="SAM" id="MobiDB-lite"/>
    </source>
</evidence>
<gene>
    <name evidence="6" type="ORF">BLGHR1_11550</name>
</gene>
<dbReference type="CDD" id="cd00067">
    <property type="entry name" value="GAL4"/>
    <property type="match status" value="1"/>
</dbReference>
<evidence type="ECO:0000259" key="5">
    <source>
        <dbReference type="PROSITE" id="PS50048"/>
    </source>
</evidence>
<dbReference type="PANTHER" id="PTHR46910:SF1">
    <property type="entry name" value="MISCELLANEOUS ZN(II)2CYS6 TRANSCRIPTION FACTOR (EUROFUNG)-RELATED"/>
    <property type="match status" value="1"/>
</dbReference>
<evidence type="ECO:0000313" key="7">
    <source>
        <dbReference type="Proteomes" id="UP000275772"/>
    </source>
</evidence>
<dbReference type="PROSITE" id="PS00463">
    <property type="entry name" value="ZN2_CY6_FUNGAL_1"/>
    <property type="match status" value="1"/>
</dbReference>
<dbReference type="AlphaFoldDB" id="A0A383UKI3"/>
<dbReference type="GO" id="GO:0000981">
    <property type="term" value="F:DNA-binding transcription factor activity, RNA polymerase II-specific"/>
    <property type="evidence" value="ECO:0007669"/>
    <property type="project" value="InterPro"/>
</dbReference>
<dbReference type="SMART" id="SM00906">
    <property type="entry name" value="Fungal_trans"/>
    <property type="match status" value="1"/>
</dbReference>
<name>A0A383UKI3_BLUHO</name>
<evidence type="ECO:0000313" key="6">
    <source>
        <dbReference type="EMBL" id="SZF00801.1"/>
    </source>
</evidence>
<dbReference type="SUPFAM" id="SSF57701">
    <property type="entry name" value="Zn2/Cys6 DNA-binding domain"/>
    <property type="match status" value="1"/>
</dbReference>
<dbReference type="CDD" id="cd12148">
    <property type="entry name" value="fungal_TF_MHR"/>
    <property type="match status" value="1"/>
</dbReference>
<feature type="compositionally biased region" description="Polar residues" evidence="4">
    <location>
        <begin position="773"/>
        <end position="783"/>
    </location>
</feature>
<reference evidence="6 7" key="1">
    <citation type="submission" date="2017-11" db="EMBL/GenBank/DDBJ databases">
        <authorList>
            <person name="Kracher B."/>
        </authorList>
    </citation>
    <scope>NUCLEOTIDE SEQUENCE [LARGE SCALE GENOMIC DNA]</scope>
    <source>
        <strain evidence="6 7">RACE1</strain>
    </source>
</reference>
<dbReference type="Gene3D" id="4.10.240.10">
    <property type="entry name" value="Zn(2)-C6 fungal-type DNA-binding domain"/>
    <property type="match status" value="1"/>
</dbReference>
<feature type="region of interest" description="Disordered" evidence="4">
    <location>
        <begin position="766"/>
        <end position="799"/>
    </location>
</feature>
<evidence type="ECO:0000256" key="1">
    <source>
        <dbReference type="ARBA" id="ARBA00022723"/>
    </source>
</evidence>
<dbReference type="PROSITE" id="PS50048">
    <property type="entry name" value="ZN2_CY6_FUNGAL_2"/>
    <property type="match status" value="1"/>
</dbReference>
<dbReference type="PANTHER" id="PTHR46910">
    <property type="entry name" value="TRANSCRIPTION FACTOR PDR1"/>
    <property type="match status" value="1"/>
</dbReference>
<protein>
    <recommendedName>
        <fullName evidence="5">Zn(2)-C6 fungal-type domain-containing protein</fullName>
    </recommendedName>
</protein>
<dbReference type="Proteomes" id="UP000275772">
    <property type="component" value="Unassembled WGS sequence"/>
</dbReference>
<dbReference type="GO" id="GO:0008270">
    <property type="term" value="F:zinc ion binding"/>
    <property type="evidence" value="ECO:0007669"/>
    <property type="project" value="InterPro"/>
</dbReference>
<dbReference type="VEuPathDB" id="FungiDB:BLGHR1_11550"/>
<evidence type="ECO:0000256" key="2">
    <source>
        <dbReference type="ARBA" id="ARBA00023242"/>
    </source>
</evidence>
<dbReference type="InterPro" id="IPR007219">
    <property type="entry name" value="XnlR_reg_dom"/>
</dbReference>
<feature type="region of interest" description="Disordered" evidence="4">
    <location>
        <begin position="712"/>
        <end position="734"/>
    </location>
</feature>
<dbReference type="Pfam" id="PF04082">
    <property type="entry name" value="Fungal_trans"/>
    <property type="match status" value="1"/>
</dbReference>
<dbReference type="GO" id="GO:0006351">
    <property type="term" value="P:DNA-templated transcription"/>
    <property type="evidence" value="ECO:0007669"/>
    <property type="project" value="InterPro"/>
</dbReference>
<dbReference type="InterPro" id="IPR001138">
    <property type="entry name" value="Zn2Cys6_DnaBD"/>
</dbReference>
<accession>A0A383UKI3</accession>
<feature type="domain" description="Zn(2)-C6 fungal-type" evidence="5">
    <location>
        <begin position="131"/>
        <end position="162"/>
    </location>
</feature>
<feature type="coiled-coil region" evidence="3">
    <location>
        <begin position="169"/>
        <end position="196"/>
    </location>
</feature>
<keyword evidence="2" id="KW-0539">Nucleus</keyword>
<dbReference type="InterPro" id="IPR036864">
    <property type="entry name" value="Zn2-C6_fun-type_DNA-bd_sf"/>
</dbReference>